<feature type="compositionally biased region" description="Basic and acidic residues" evidence="1">
    <location>
        <begin position="7"/>
        <end position="16"/>
    </location>
</feature>
<dbReference type="EMBL" id="JXTC01000007">
    <property type="protein sequence ID" value="POO01680.1"/>
    <property type="molecule type" value="Genomic_DNA"/>
</dbReference>
<comment type="caution">
    <text evidence="2">The sequence shown here is derived from an EMBL/GenBank/DDBJ whole genome shotgun (WGS) entry which is preliminary data.</text>
</comment>
<feature type="compositionally biased region" description="Basic and acidic residues" evidence="1">
    <location>
        <begin position="89"/>
        <end position="98"/>
    </location>
</feature>
<protein>
    <submittedName>
        <fullName evidence="2">Uncharacterized protein</fullName>
    </submittedName>
</protein>
<feature type="compositionally biased region" description="Low complexity" evidence="1">
    <location>
        <begin position="102"/>
        <end position="112"/>
    </location>
</feature>
<dbReference type="AlphaFoldDB" id="A0A2P5FV57"/>
<organism evidence="2 3">
    <name type="scientific">Trema orientale</name>
    <name type="common">Charcoal tree</name>
    <name type="synonym">Celtis orientalis</name>
    <dbReference type="NCBI Taxonomy" id="63057"/>
    <lineage>
        <taxon>Eukaryota</taxon>
        <taxon>Viridiplantae</taxon>
        <taxon>Streptophyta</taxon>
        <taxon>Embryophyta</taxon>
        <taxon>Tracheophyta</taxon>
        <taxon>Spermatophyta</taxon>
        <taxon>Magnoliopsida</taxon>
        <taxon>eudicotyledons</taxon>
        <taxon>Gunneridae</taxon>
        <taxon>Pentapetalae</taxon>
        <taxon>rosids</taxon>
        <taxon>fabids</taxon>
        <taxon>Rosales</taxon>
        <taxon>Cannabaceae</taxon>
        <taxon>Trema</taxon>
    </lineage>
</organism>
<feature type="region of interest" description="Disordered" evidence="1">
    <location>
        <begin position="1"/>
        <end position="23"/>
    </location>
</feature>
<dbReference type="InParanoid" id="A0A2P5FV57"/>
<reference evidence="3" key="1">
    <citation type="submission" date="2016-06" db="EMBL/GenBank/DDBJ databases">
        <title>Parallel loss of symbiosis genes in relatives of nitrogen-fixing non-legume Parasponia.</title>
        <authorList>
            <person name="Van Velzen R."/>
            <person name="Holmer R."/>
            <person name="Bu F."/>
            <person name="Rutten L."/>
            <person name="Van Zeijl A."/>
            <person name="Liu W."/>
            <person name="Santuari L."/>
            <person name="Cao Q."/>
            <person name="Sharma T."/>
            <person name="Shen D."/>
            <person name="Roswanjaya Y."/>
            <person name="Wardhani T."/>
            <person name="Kalhor M.S."/>
            <person name="Jansen J."/>
            <person name="Van den Hoogen J."/>
            <person name="Gungor B."/>
            <person name="Hartog M."/>
            <person name="Hontelez J."/>
            <person name="Verver J."/>
            <person name="Yang W.-C."/>
            <person name="Schijlen E."/>
            <person name="Repin R."/>
            <person name="Schilthuizen M."/>
            <person name="Schranz E."/>
            <person name="Heidstra R."/>
            <person name="Miyata K."/>
            <person name="Fedorova E."/>
            <person name="Kohlen W."/>
            <person name="Bisseling T."/>
            <person name="Smit S."/>
            <person name="Geurts R."/>
        </authorList>
    </citation>
    <scope>NUCLEOTIDE SEQUENCE [LARGE SCALE GENOMIC DNA]</scope>
    <source>
        <strain evidence="3">cv. RG33-2</strain>
    </source>
</reference>
<accession>A0A2P5FV57</accession>
<name>A0A2P5FV57_TREOI</name>
<dbReference type="Proteomes" id="UP000237000">
    <property type="component" value="Unassembled WGS sequence"/>
</dbReference>
<evidence type="ECO:0000313" key="2">
    <source>
        <dbReference type="EMBL" id="POO01680.1"/>
    </source>
</evidence>
<feature type="compositionally biased region" description="Basic and acidic residues" evidence="1">
    <location>
        <begin position="57"/>
        <end position="73"/>
    </location>
</feature>
<feature type="region of interest" description="Disordered" evidence="1">
    <location>
        <begin position="49"/>
        <end position="127"/>
    </location>
</feature>
<proteinExistence type="predicted"/>
<evidence type="ECO:0000313" key="3">
    <source>
        <dbReference type="Proteomes" id="UP000237000"/>
    </source>
</evidence>
<evidence type="ECO:0000256" key="1">
    <source>
        <dbReference type="SAM" id="MobiDB-lite"/>
    </source>
</evidence>
<gene>
    <name evidence="2" type="ORF">TorRG33x02_024570</name>
</gene>
<feature type="non-terminal residue" evidence="2">
    <location>
        <position position="1"/>
    </location>
</feature>
<keyword evidence="3" id="KW-1185">Reference proteome</keyword>
<dbReference type="OrthoDB" id="10317462at2759"/>
<sequence length="127" mass="14064">FPPLVPEPRRLYEASRPRPPLMGVEPKRVADLLAVKPPELSRHELEILGDQGEGLDLADRLDGPRRRREDHAGARVQRPRQQLLAAELARTDPARVEEPGPAAVRGGRVQVAADDEEHLVDGVPFPD</sequence>